<proteinExistence type="predicted"/>
<organism evidence="2 3">
    <name type="scientific">Polymorphospora rubra</name>
    <dbReference type="NCBI Taxonomy" id="338584"/>
    <lineage>
        <taxon>Bacteria</taxon>
        <taxon>Bacillati</taxon>
        <taxon>Actinomycetota</taxon>
        <taxon>Actinomycetes</taxon>
        <taxon>Micromonosporales</taxon>
        <taxon>Micromonosporaceae</taxon>
        <taxon>Polymorphospora</taxon>
    </lineage>
</organism>
<dbReference type="InterPro" id="IPR006311">
    <property type="entry name" value="TAT_signal"/>
</dbReference>
<protein>
    <submittedName>
        <fullName evidence="2">Uncharacterized protein</fullName>
    </submittedName>
</protein>
<sequence>MTERSAGTGRPSPLSRPGRARRAVLSGAAAAALLLPPVLLLTPPAPAWAADVYVELNPSTVEAGYLVGIRASCRENTEPATVESDAFADKITVEPQLELLTAAATVPDDRSARPYRVKLTCPDGRVATAILNVVQPGRPSEGPATGFGGTAGDNPGSLLLGAGLATVAAGVAVALFTSRRQRA</sequence>
<keyword evidence="3" id="KW-1185">Reference proteome</keyword>
<gene>
    <name evidence="2" type="ORF">Prubr_47320</name>
</gene>
<dbReference type="KEGG" id="pry:Prubr_47320"/>
<dbReference type="PROSITE" id="PS51318">
    <property type="entry name" value="TAT"/>
    <property type="match status" value="1"/>
</dbReference>
<keyword evidence="1" id="KW-0812">Transmembrane</keyword>
<dbReference type="Proteomes" id="UP000680866">
    <property type="component" value="Chromosome"/>
</dbReference>
<evidence type="ECO:0000313" key="2">
    <source>
        <dbReference type="EMBL" id="BCJ67711.1"/>
    </source>
</evidence>
<evidence type="ECO:0000313" key="3">
    <source>
        <dbReference type="Proteomes" id="UP000680866"/>
    </source>
</evidence>
<dbReference type="AlphaFoldDB" id="A0A810N246"/>
<keyword evidence="1" id="KW-0472">Membrane</keyword>
<reference evidence="2" key="1">
    <citation type="submission" date="2020-08" db="EMBL/GenBank/DDBJ databases">
        <title>Whole genome shotgun sequence of Polymorphospora rubra NBRC 101157.</title>
        <authorList>
            <person name="Komaki H."/>
            <person name="Tamura T."/>
        </authorList>
    </citation>
    <scope>NUCLEOTIDE SEQUENCE</scope>
    <source>
        <strain evidence="2">NBRC 101157</strain>
    </source>
</reference>
<name>A0A810N246_9ACTN</name>
<evidence type="ECO:0000256" key="1">
    <source>
        <dbReference type="SAM" id="Phobius"/>
    </source>
</evidence>
<keyword evidence="1" id="KW-1133">Transmembrane helix</keyword>
<feature type="transmembrane region" description="Helical" evidence="1">
    <location>
        <begin position="158"/>
        <end position="177"/>
    </location>
</feature>
<accession>A0A810N246</accession>
<dbReference type="RefSeq" id="WP_212817006.1">
    <property type="nucleotide sequence ID" value="NZ_AP023359.1"/>
</dbReference>
<dbReference type="EMBL" id="AP023359">
    <property type="protein sequence ID" value="BCJ67711.1"/>
    <property type="molecule type" value="Genomic_DNA"/>
</dbReference>